<dbReference type="Gene3D" id="1.10.287.130">
    <property type="match status" value="1"/>
</dbReference>
<name>J8DVW6_BACCE</name>
<dbReference type="CDD" id="cd06225">
    <property type="entry name" value="HAMP"/>
    <property type="match status" value="1"/>
</dbReference>
<keyword evidence="12" id="KW-0902">Two-component regulatory system</keyword>
<keyword evidence="7 14" id="KW-0812">Transmembrane</keyword>
<dbReference type="SUPFAM" id="SSF55874">
    <property type="entry name" value="ATPase domain of HSP90 chaperone/DNA topoisomerase II/histidine kinase"/>
    <property type="match status" value="1"/>
</dbReference>
<dbReference type="CDD" id="cd00075">
    <property type="entry name" value="HATPase"/>
    <property type="match status" value="1"/>
</dbReference>
<evidence type="ECO:0000256" key="8">
    <source>
        <dbReference type="ARBA" id="ARBA00022741"/>
    </source>
</evidence>
<evidence type="ECO:0000256" key="4">
    <source>
        <dbReference type="ARBA" id="ARBA00022475"/>
    </source>
</evidence>
<comment type="subcellular location">
    <subcellularLocation>
        <location evidence="2">Cell membrane</location>
        <topology evidence="2">Multi-pass membrane protein</topology>
    </subcellularLocation>
</comment>
<dbReference type="InterPro" id="IPR050428">
    <property type="entry name" value="TCS_sensor_his_kinase"/>
</dbReference>
<dbReference type="CDD" id="cd00082">
    <property type="entry name" value="HisKA"/>
    <property type="match status" value="1"/>
</dbReference>
<dbReference type="SUPFAM" id="SSF158472">
    <property type="entry name" value="HAMP domain-like"/>
    <property type="match status" value="1"/>
</dbReference>
<feature type="transmembrane region" description="Helical" evidence="14">
    <location>
        <begin position="12"/>
        <end position="31"/>
    </location>
</feature>
<dbReference type="Pfam" id="PF00672">
    <property type="entry name" value="HAMP"/>
    <property type="match status" value="1"/>
</dbReference>
<sequence length="455" mass="51548">MKRLSIKMRVTLWYTGLVVIIMALVLAFILTSSDKVVLFNMKNQLKSTVKESIEDIEYKHGQLKIDEDFETLEDGVNILIYSKQGELLAGKTGFNKKVSLKSDEIQTIKDGNKEWIVYDFLYHVGGDEQVWVRGIMTMNQLSSTMNTIIWVTLITFPLLILIAAVGGYFITKRAFRPVKQMSDSASEIGDGKDLSKRINLQGSSKDEMYHLAQTFDKMFERLETSFESEKQFTSDASHELRTPTSVIISQCEYALSQRHNPKEMEESLEVILRQSSKMSSLISQLLLLARVDQGKHDTFQFECINMSELTEIVVEELSLMVQEASIDITTNIEEDLFIKADQTLMMRLLMNLLTNAIAYGKANGIVNIQLFRDETNIIGKVSDNGIGISEQHIAKIWERFYRVDAARTSSNIGNTGLGLSMVKWIVELHGGEITVESELGEGSTFTFKLPIEKRT</sequence>
<dbReference type="RefSeq" id="WP_002146798.1">
    <property type="nucleotide sequence ID" value="NZ_JH792148.1"/>
</dbReference>
<dbReference type="GO" id="GO:0005886">
    <property type="term" value="C:plasma membrane"/>
    <property type="evidence" value="ECO:0007669"/>
    <property type="project" value="UniProtKB-SubCell"/>
</dbReference>
<dbReference type="GO" id="GO:0005524">
    <property type="term" value="F:ATP binding"/>
    <property type="evidence" value="ECO:0007669"/>
    <property type="project" value="UniProtKB-KW"/>
</dbReference>
<dbReference type="PANTHER" id="PTHR45436">
    <property type="entry name" value="SENSOR HISTIDINE KINASE YKOH"/>
    <property type="match status" value="1"/>
</dbReference>
<evidence type="ECO:0000259" key="16">
    <source>
        <dbReference type="PROSITE" id="PS50885"/>
    </source>
</evidence>
<keyword evidence="5" id="KW-0597">Phosphoprotein</keyword>
<evidence type="ECO:0000259" key="15">
    <source>
        <dbReference type="PROSITE" id="PS50109"/>
    </source>
</evidence>
<evidence type="ECO:0000313" key="18">
    <source>
        <dbReference type="Proteomes" id="UP000006977"/>
    </source>
</evidence>
<dbReference type="SUPFAM" id="SSF47384">
    <property type="entry name" value="Homodimeric domain of signal transducing histidine kinase"/>
    <property type="match status" value="1"/>
</dbReference>
<evidence type="ECO:0000256" key="5">
    <source>
        <dbReference type="ARBA" id="ARBA00022553"/>
    </source>
</evidence>
<dbReference type="HOGENOM" id="CLU_000445_89_6_9"/>
<keyword evidence="10" id="KW-0067">ATP-binding</keyword>
<dbReference type="SMART" id="SM00387">
    <property type="entry name" value="HATPase_c"/>
    <property type="match status" value="1"/>
</dbReference>
<feature type="transmembrane region" description="Helical" evidence="14">
    <location>
        <begin position="148"/>
        <end position="171"/>
    </location>
</feature>
<evidence type="ECO:0000256" key="6">
    <source>
        <dbReference type="ARBA" id="ARBA00022679"/>
    </source>
</evidence>
<dbReference type="InterPro" id="IPR003594">
    <property type="entry name" value="HATPase_dom"/>
</dbReference>
<evidence type="ECO:0000256" key="7">
    <source>
        <dbReference type="ARBA" id="ARBA00022692"/>
    </source>
</evidence>
<dbReference type="PATRIC" id="fig|1053206.3.peg.2406"/>
<feature type="domain" description="Histidine kinase" evidence="15">
    <location>
        <begin position="235"/>
        <end position="453"/>
    </location>
</feature>
<gene>
    <name evidence="17" type="ORF">IGC_02362</name>
</gene>
<evidence type="ECO:0000256" key="14">
    <source>
        <dbReference type="SAM" id="Phobius"/>
    </source>
</evidence>
<evidence type="ECO:0000256" key="1">
    <source>
        <dbReference type="ARBA" id="ARBA00000085"/>
    </source>
</evidence>
<evidence type="ECO:0000313" key="17">
    <source>
        <dbReference type="EMBL" id="EJQ80350.1"/>
    </source>
</evidence>
<dbReference type="InterPro" id="IPR003660">
    <property type="entry name" value="HAMP_dom"/>
</dbReference>
<dbReference type="Pfam" id="PF02518">
    <property type="entry name" value="HATPase_c"/>
    <property type="match status" value="1"/>
</dbReference>
<accession>J8DVW6</accession>
<evidence type="ECO:0000256" key="13">
    <source>
        <dbReference type="ARBA" id="ARBA00023136"/>
    </source>
</evidence>
<proteinExistence type="predicted"/>
<dbReference type="PRINTS" id="PR00344">
    <property type="entry name" value="BCTRLSENSOR"/>
</dbReference>
<dbReference type="PROSITE" id="PS50109">
    <property type="entry name" value="HIS_KIN"/>
    <property type="match status" value="1"/>
</dbReference>
<dbReference type="EMBL" id="AHEA01000019">
    <property type="protein sequence ID" value="EJQ80350.1"/>
    <property type="molecule type" value="Genomic_DNA"/>
</dbReference>
<dbReference type="InterPro" id="IPR036097">
    <property type="entry name" value="HisK_dim/P_sf"/>
</dbReference>
<organism evidence="17 18">
    <name type="scientific">Bacillus cereus HuA4-10</name>
    <dbReference type="NCBI Taxonomy" id="1053206"/>
    <lineage>
        <taxon>Bacteria</taxon>
        <taxon>Bacillati</taxon>
        <taxon>Bacillota</taxon>
        <taxon>Bacilli</taxon>
        <taxon>Bacillales</taxon>
        <taxon>Bacillaceae</taxon>
        <taxon>Bacillus</taxon>
        <taxon>Bacillus cereus group</taxon>
    </lineage>
</organism>
<evidence type="ECO:0000256" key="12">
    <source>
        <dbReference type="ARBA" id="ARBA00023012"/>
    </source>
</evidence>
<dbReference type="SMART" id="SM00304">
    <property type="entry name" value="HAMP"/>
    <property type="match status" value="1"/>
</dbReference>
<dbReference type="InterPro" id="IPR004358">
    <property type="entry name" value="Sig_transdc_His_kin-like_C"/>
</dbReference>
<keyword evidence="8" id="KW-0547">Nucleotide-binding</keyword>
<evidence type="ECO:0000256" key="3">
    <source>
        <dbReference type="ARBA" id="ARBA00012438"/>
    </source>
</evidence>
<dbReference type="FunFam" id="3.30.565.10:FF:000006">
    <property type="entry name" value="Sensor histidine kinase WalK"/>
    <property type="match status" value="1"/>
</dbReference>
<dbReference type="InterPro" id="IPR003661">
    <property type="entry name" value="HisK_dim/P_dom"/>
</dbReference>
<reference evidence="17 18" key="1">
    <citation type="submission" date="2012-04" db="EMBL/GenBank/DDBJ databases">
        <title>The Genome Sequence of Bacillus cereus HuA4-10.</title>
        <authorList>
            <consortium name="The Broad Institute Genome Sequencing Platform"/>
            <consortium name="The Broad Institute Genome Sequencing Center for Infectious Disease"/>
            <person name="Feldgarden M."/>
            <person name="Van der Auwera G.A."/>
            <person name="Mahillon J."/>
            <person name="Duprez V."/>
            <person name="Timmery S."/>
            <person name="Mattelet C."/>
            <person name="Dierick K."/>
            <person name="Sun M."/>
            <person name="Yu Z."/>
            <person name="Zhu L."/>
            <person name="Hu X."/>
            <person name="Shank E.B."/>
            <person name="Swiecicka I."/>
            <person name="Hansen B.M."/>
            <person name="Andrup L."/>
            <person name="Young S.K."/>
            <person name="Zeng Q."/>
            <person name="Gargeya S."/>
            <person name="Fitzgerald M."/>
            <person name="Haas B."/>
            <person name="Abouelleil A."/>
            <person name="Alvarado L."/>
            <person name="Arachchi H.M."/>
            <person name="Berlin A."/>
            <person name="Chapman S.B."/>
            <person name="Goldberg J."/>
            <person name="Griggs A."/>
            <person name="Gujja S."/>
            <person name="Hansen M."/>
            <person name="Howarth C."/>
            <person name="Imamovic A."/>
            <person name="Larimer J."/>
            <person name="McCowen C."/>
            <person name="Montmayeur A."/>
            <person name="Murphy C."/>
            <person name="Neiman D."/>
            <person name="Pearson M."/>
            <person name="Priest M."/>
            <person name="Roberts A."/>
            <person name="Saif S."/>
            <person name="Shea T."/>
            <person name="Sisk P."/>
            <person name="Sykes S."/>
            <person name="Wortman J."/>
            <person name="Nusbaum C."/>
            <person name="Birren B."/>
        </authorList>
    </citation>
    <scope>NUCLEOTIDE SEQUENCE [LARGE SCALE GENOMIC DNA]</scope>
    <source>
        <strain evidence="17 18">HuA4-10</strain>
    </source>
</reference>
<comment type="caution">
    <text evidence="17">The sequence shown here is derived from an EMBL/GenBank/DDBJ whole genome shotgun (WGS) entry which is preliminary data.</text>
</comment>
<evidence type="ECO:0000256" key="10">
    <source>
        <dbReference type="ARBA" id="ARBA00022840"/>
    </source>
</evidence>
<keyword evidence="4" id="KW-1003">Cell membrane</keyword>
<protein>
    <recommendedName>
        <fullName evidence="3">histidine kinase</fullName>
        <ecNumber evidence="3">2.7.13.3</ecNumber>
    </recommendedName>
</protein>
<dbReference type="Gene3D" id="3.30.565.10">
    <property type="entry name" value="Histidine kinase-like ATPase, C-terminal domain"/>
    <property type="match status" value="1"/>
</dbReference>
<dbReference type="AlphaFoldDB" id="J8DVW6"/>
<evidence type="ECO:0000256" key="2">
    <source>
        <dbReference type="ARBA" id="ARBA00004651"/>
    </source>
</evidence>
<keyword evidence="11 14" id="KW-1133">Transmembrane helix</keyword>
<dbReference type="Proteomes" id="UP000006977">
    <property type="component" value="Unassembled WGS sequence"/>
</dbReference>
<comment type="catalytic activity">
    <reaction evidence="1">
        <text>ATP + protein L-histidine = ADP + protein N-phospho-L-histidine.</text>
        <dbReference type="EC" id="2.7.13.3"/>
    </reaction>
</comment>
<feature type="domain" description="HAMP" evidence="16">
    <location>
        <begin position="172"/>
        <end position="227"/>
    </location>
</feature>
<dbReference type="EC" id="2.7.13.3" evidence="3"/>
<dbReference type="GO" id="GO:0000155">
    <property type="term" value="F:phosphorelay sensor kinase activity"/>
    <property type="evidence" value="ECO:0007669"/>
    <property type="project" value="InterPro"/>
</dbReference>
<dbReference type="Gene3D" id="6.10.340.10">
    <property type="match status" value="1"/>
</dbReference>
<dbReference type="SMART" id="SM00388">
    <property type="entry name" value="HisKA"/>
    <property type="match status" value="1"/>
</dbReference>
<dbReference type="PANTHER" id="PTHR45436:SF5">
    <property type="entry name" value="SENSOR HISTIDINE KINASE TRCS"/>
    <property type="match status" value="1"/>
</dbReference>
<dbReference type="Pfam" id="PF00512">
    <property type="entry name" value="HisKA"/>
    <property type="match status" value="1"/>
</dbReference>
<evidence type="ECO:0000256" key="11">
    <source>
        <dbReference type="ARBA" id="ARBA00022989"/>
    </source>
</evidence>
<dbReference type="InterPro" id="IPR005467">
    <property type="entry name" value="His_kinase_dom"/>
</dbReference>
<dbReference type="InterPro" id="IPR036890">
    <property type="entry name" value="HATPase_C_sf"/>
</dbReference>
<dbReference type="PROSITE" id="PS50885">
    <property type="entry name" value="HAMP"/>
    <property type="match status" value="1"/>
</dbReference>
<dbReference type="FunFam" id="1.10.287.130:FF:000001">
    <property type="entry name" value="Two-component sensor histidine kinase"/>
    <property type="match status" value="1"/>
</dbReference>
<evidence type="ECO:0000256" key="9">
    <source>
        <dbReference type="ARBA" id="ARBA00022777"/>
    </source>
</evidence>
<keyword evidence="13 14" id="KW-0472">Membrane</keyword>
<keyword evidence="9" id="KW-0418">Kinase</keyword>
<keyword evidence="6" id="KW-0808">Transferase</keyword>